<comment type="caution">
    <text evidence="2">The sequence shown here is derived from an EMBL/GenBank/DDBJ whole genome shotgun (WGS) entry which is preliminary data.</text>
</comment>
<dbReference type="InterPro" id="IPR009959">
    <property type="entry name" value="Cyclase_SnoaL-like"/>
</dbReference>
<dbReference type="SUPFAM" id="SSF54427">
    <property type="entry name" value="NTF2-like"/>
    <property type="match status" value="1"/>
</dbReference>
<feature type="chain" id="PRO_5022136906" evidence="1">
    <location>
        <begin position="28"/>
        <end position="182"/>
    </location>
</feature>
<dbReference type="GO" id="GO:0016853">
    <property type="term" value="F:isomerase activity"/>
    <property type="evidence" value="ECO:0007669"/>
    <property type="project" value="UniProtKB-KW"/>
</dbReference>
<keyword evidence="2" id="KW-0413">Isomerase</keyword>
<dbReference type="EMBL" id="VLKP01000004">
    <property type="protein sequence ID" value="TWI11991.1"/>
    <property type="molecule type" value="Genomic_DNA"/>
</dbReference>
<keyword evidence="3" id="KW-1185">Reference proteome</keyword>
<feature type="signal peptide" evidence="1">
    <location>
        <begin position="1"/>
        <end position="27"/>
    </location>
</feature>
<dbReference type="PANTHER" id="PTHR38436">
    <property type="entry name" value="POLYKETIDE CYCLASE SNOAL-LIKE DOMAIN"/>
    <property type="match status" value="1"/>
</dbReference>
<organism evidence="2 3">
    <name type="scientific">Aerolutibacter ruishenii</name>
    <dbReference type="NCBI Taxonomy" id="686800"/>
    <lineage>
        <taxon>Bacteria</taxon>
        <taxon>Pseudomonadati</taxon>
        <taxon>Pseudomonadota</taxon>
        <taxon>Gammaproteobacteria</taxon>
        <taxon>Lysobacterales</taxon>
        <taxon>Lysobacteraceae</taxon>
        <taxon>Aerolutibacter</taxon>
    </lineage>
</organism>
<dbReference type="PANTHER" id="PTHR38436:SF1">
    <property type="entry name" value="ESTER CYCLASE"/>
    <property type="match status" value="1"/>
</dbReference>
<dbReference type="Proteomes" id="UP000316471">
    <property type="component" value="Unassembled WGS sequence"/>
</dbReference>
<dbReference type="InterPro" id="IPR032710">
    <property type="entry name" value="NTF2-like_dom_sf"/>
</dbReference>
<dbReference type="Pfam" id="PF07366">
    <property type="entry name" value="SnoaL"/>
    <property type="match status" value="1"/>
</dbReference>
<sequence>MKTYNILLSAVATSVALTGVLPCGANASDGVRAESLELNKSITRRVYKEGLNQGRFEVPYSADFVGHGGRATFTHADGMAEAKGWRKAFPDLKITVDKQVAEQDMVAVRWTARGTNTGTGNGIPATGRAVQITGTTLFRMADGQIAEEWTCADSLGLRRQLGLLATPAAPSATGGSASAGAP</sequence>
<evidence type="ECO:0000313" key="2">
    <source>
        <dbReference type="EMBL" id="TWI11991.1"/>
    </source>
</evidence>
<proteinExistence type="predicted"/>
<name>A0A562LWG3_9GAMM</name>
<keyword evidence="1" id="KW-0732">Signal</keyword>
<dbReference type="GO" id="GO:0030638">
    <property type="term" value="P:polyketide metabolic process"/>
    <property type="evidence" value="ECO:0007669"/>
    <property type="project" value="InterPro"/>
</dbReference>
<accession>A0A562LWG3</accession>
<evidence type="ECO:0000313" key="3">
    <source>
        <dbReference type="Proteomes" id="UP000316471"/>
    </source>
</evidence>
<reference evidence="2 3" key="1">
    <citation type="journal article" date="2015" name="Stand. Genomic Sci.">
        <title>Genomic Encyclopedia of Bacterial and Archaeal Type Strains, Phase III: the genomes of soil and plant-associated and newly described type strains.</title>
        <authorList>
            <person name="Whitman W.B."/>
            <person name="Woyke T."/>
            <person name="Klenk H.P."/>
            <person name="Zhou Y."/>
            <person name="Lilburn T.G."/>
            <person name="Beck B.J."/>
            <person name="De Vos P."/>
            <person name="Vandamme P."/>
            <person name="Eisen J.A."/>
            <person name="Garrity G."/>
            <person name="Hugenholtz P."/>
            <person name="Kyrpides N.C."/>
        </authorList>
    </citation>
    <scope>NUCLEOTIDE SEQUENCE [LARGE SCALE GENOMIC DNA]</scope>
    <source>
        <strain evidence="2 3">CGMCC 1.10136</strain>
    </source>
</reference>
<dbReference type="Gene3D" id="3.10.450.50">
    <property type="match status" value="1"/>
</dbReference>
<gene>
    <name evidence="2" type="ORF">IP93_01272</name>
</gene>
<evidence type="ECO:0000256" key="1">
    <source>
        <dbReference type="SAM" id="SignalP"/>
    </source>
</evidence>
<protein>
    <submittedName>
        <fullName evidence="2">Steroid delta-isomerase-like uncharacterized protein</fullName>
    </submittedName>
</protein>
<dbReference type="AlphaFoldDB" id="A0A562LWG3"/>